<dbReference type="RefSeq" id="WP_320005262.1">
    <property type="nucleotide sequence ID" value="NZ_JAUHJS010000008.1"/>
</dbReference>
<sequence>MKNFVRWRSLSSALLLPLSLGLWTACSSPSSPETVKNTPMKDLHTYAKPEEVKMKHLALDLAVDFSSKTLSGSATIYFDKSDFASLWLDTKALEIRKISGADGSERSFKLHPAQEHLGQALEIALQDGDTSVRIEYVTSPEAEALQWLAPVQTAGKEQPFLFTQSQAILARSWIPLQDSPGIRFTYEAKITVPAQLMALMSAENPTEKSADGVYRFAMPQPIPAYLMALSVGDVAFASVGARTGVYAEPSELERCAYELGEMEQMLNAAEALYGPYQWGRYDVIVLPPSFPFGGMENPRLTFATPTIIAGDRSLTSLIAHELAHSWSGNLVTNATWNDFWLNEGFTVYFENRIMEAVYGKEYAEMLASLSLKDLQEEVAAMTAAGQAGDTRLKLDLKGRNPDDGVTSIAYDKGYFFLRLLEERVGRDKFDVFLKEYFTTHAFSVMDTEGFIAYLNTHLLEKNGVAVDTTLYAQWIYGEGLPSNHPQPSAARFEQVDTERSAWEQGKAATSLNTKAWSTHEWVYFLRTLPETLSLEQMQELDQAFGFTQSGNAEIVTVWFTQAVKLGYEAAYPAMEAFLVKTGRRKFLMPIYSQMAATEQGMRMAKAIYAKARPNYHFVSSNSLDKLLGVTAQ</sequence>
<keyword evidence="12" id="KW-0482">Metalloprotease</keyword>
<keyword evidence="7" id="KW-0963">Cytoplasm</keyword>
<dbReference type="Proteomes" id="UP001168552">
    <property type="component" value="Unassembled WGS sequence"/>
</dbReference>
<protein>
    <recommendedName>
        <fullName evidence="6">Aminopeptidase N</fullName>
        <ecNumber evidence="5">3.4.11.2</ecNumber>
    </recommendedName>
</protein>
<dbReference type="InterPro" id="IPR038502">
    <property type="entry name" value="M1_LTA-4_hydro/amino_C_sf"/>
</dbReference>
<dbReference type="SUPFAM" id="SSF48371">
    <property type="entry name" value="ARM repeat"/>
    <property type="match status" value="1"/>
</dbReference>
<evidence type="ECO:0000313" key="15">
    <source>
        <dbReference type="EMBL" id="MDN4166724.1"/>
    </source>
</evidence>
<evidence type="ECO:0000256" key="6">
    <source>
        <dbReference type="ARBA" id="ARBA00015611"/>
    </source>
</evidence>
<feature type="chain" id="PRO_5045094410" description="Aminopeptidase N" evidence="13">
    <location>
        <begin position="25"/>
        <end position="632"/>
    </location>
</feature>
<name>A0ABT8F8Z6_9BACT</name>
<dbReference type="SUPFAM" id="SSF55486">
    <property type="entry name" value="Metalloproteases ('zincins'), catalytic domain"/>
    <property type="match status" value="1"/>
</dbReference>
<accession>A0ABT8F8Z6</accession>
<dbReference type="InterPro" id="IPR015211">
    <property type="entry name" value="Peptidase_M1_C"/>
</dbReference>
<evidence type="ECO:0000256" key="1">
    <source>
        <dbReference type="ARBA" id="ARBA00000098"/>
    </source>
</evidence>
<dbReference type="PRINTS" id="PR00756">
    <property type="entry name" value="ALADIPTASE"/>
</dbReference>
<comment type="cofactor">
    <cofactor evidence="2">
        <name>Zn(2+)</name>
        <dbReference type="ChEBI" id="CHEBI:29105"/>
    </cofactor>
</comment>
<evidence type="ECO:0000259" key="14">
    <source>
        <dbReference type="SMART" id="SM01263"/>
    </source>
</evidence>
<reference evidence="15" key="1">
    <citation type="submission" date="2023-06" db="EMBL/GenBank/DDBJ databases">
        <title>Cytophagales bacterium Strain LB-30, isolated from soil.</title>
        <authorList>
            <person name="Liu B."/>
        </authorList>
    </citation>
    <scope>NUCLEOTIDE SEQUENCE</scope>
    <source>
        <strain evidence="15">LB-30</strain>
    </source>
</reference>
<evidence type="ECO:0000256" key="11">
    <source>
        <dbReference type="ARBA" id="ARBA00022833"/>
    </source>
</evidence>
<keyword evidence="10" id="KW-0378">Hydrolase</keyword>
<dbReference type="InterPro" id="IPR034015">
    <property type="entry name" value="M1_LTA4H"/>
</dbReference>
<dbReference type="EC" id="3.4.11.2" evidence="5"/>
<dbReference type="InterPro" id="IPR045357">
    <property type="entry name" value="Aminopeptidase_N-like_N"/>
</dbReference>
<organism evidence="15 16">
    <name type="scientific">Shiella aurantiaca</name>
    <dbReference type="NCBI Taxonomy" id="3058365"/>
    <lineage>
        <taxon>Bacteria</taxon>
        <taxon>Pseudomonadati</taxon>
        <taxon>Bacteroidota</taxon>
        <taxon>Cytophagia</taxon>
        <taxon>Cytophagales</taxon>
        <taxon>Shiellaceae</taxon>
        <taxon>Shiella</taxon>
    </lineage>
</organism>
<dbReference type="PANTHER" id="PTHR45726">
    <property type="entry name" value="LEUKOTRIENE A-4 HYDROLASE"/>
    <property type="match status" value="1"/>
</dbReference>
<keyword evidence="11" id="KW-0862">Zinc</keyword>
<keyword evidence="9" id="KW-0479">Metal-binding</keyword>
<feature type="signal peptide" evidence="13">
    <location>
        <begin position="1"/>
        <end position="24"/>
    </location>
</feature>
<dbReference type="Gene3D" id="3.30.2010.30">
    <property type="match status" value="1"/>
</dbReference>
<dbReference type="Gene3D" id="1.25.40.320">
    <property type="entry name" value="Peptidase M1, leukotriene A4 hydrolase/aminopeptidase C-terminal domain"/>
    <property type="match status" value="1"/>
</dbReference>
<dbReference type="PANTHER" id="PTHR45726:SF3">
    <property type="entry name" value="LEUKOTRIENE A-4 HYDROLASE"/>
    <property type="match status" value="1"/>
</dbReference>
<keyword evidence="13" id="KW-0732">Signal</keyword>
<keyword evidence="16" id="KW-1185">Reference proteome</keyword>
<dbReference type="InterPro" id="IPR016024">
    <property type="entry name" value="ARM-type_fold"/>
</dbReference>
<comment type="subcellular location">
    <subcellularLocation>
        <location evidence="3">Cytoplasm</location>
    </subcellularLocation>
</comment>
<evidence type="ECO:0000256" key="7">
    <source>
        <dbReference type="ARBA" id="ARBA00022490"/>
    </source>
</evidence>
<evidence type="ECO:0000256" key="5">
    <source>
        <dbReference type="ARBA" id="ARBA00012564"/>
    </source>
</evidence>
<evidence type="ECO:0000256" key="2">
    <source>
        <dbReference type="ARBA" id="ARBA00001947"/>
    </source>
</evidence>
<evidence type="ECO:0000256" key="3">
    <source>
        <dbReference type="ARBA" id="ARBA00004496"/>
    </source>
</evidence>
<evidence type="ECO:0000256" key="10">
    <source>
        <dbReference type="ARBA" id="ARBA00022801"/>
    </source>
</evidence>
<dbReference type="Gene3D" id="2.60.40.1730">
    <property type="entry name" value="tricorn interacting facor f3 domain"/>
    <property type="match status" value="1"/>
</dbReference>
<comment type="caution">
    <text evidence="15">The sequence shown here is derived from an EMBL/GenBank/DDBJ whole genome shotgun (WGS) entry which is preliminary data.</text>
</comment>
<comment type="catalytic activity">
    <reaction evidence="1">
        <text>Release of an N-terminal amino acid, Xaa-|-Yaa- from a peptide, amide or arylamide. Xaa is preferably Ala, but may be most amino acids including Pro (slow action). When a terminal hydrophobic residue is followed by a prolyl residue, the two may be released as an intact Xaa-Pro dipeptide.</text>
        <dbReference type="EC" id="3.4.11.2"/>
    </reaction>
</comment>
<evidence type="ECO:0000256" key="12">
    <source>
        <dbReference type="ARBA" id="ARBA00023049"/>
    </source>
</evidence>
<feature type="domain" description="Peptidase M1 leukotriene A4 hydrolase/aminopeptidase C-terminal" evidence="14">
    <location>
        <begin position="489"/>
        <end position="627"/>
    </location>
</feature>
<dbReference type="SUPFAM" id="SSF63737">
    <property type="entry name" value="Leukotriene A4 hydrolase N-terminal domain"/>
    <property type="match status" value="1"/>
</dbReference>
<dbReference type="CDD" id="cd09599">
    <property type="entry name" value="M1_LTA4H"/>
    <property type="match status" value="1"/>
</dbReference>
<dbReference type="PROSITE" id="PS51257">
    <property type="entry name" value="PROKAR_LIPOPROTEIN"/>
    <property type="match status" value="1"/>
</dbReference>
<gene>
    <name evidence="15" type="ORF">QWY31_14530</name>
</gene>
<evidence type="ECO:0000313" key="16">
    <source>
        <dbReference type="Proteomes" id="UP001168552"/>
    </source>
</evidence>
<dbReference type="InterPro" id="IPR049980">
    <property type="entry name" value="LTA4H_cat"/>
</dbReference>
<dbReference type="SMART" id="SM01263">
    <property type="entry name" value="Leuk-A4-hydro_C"/>
    <property type="match status" value="1"/>
</dbReference>
<dbReference type="InterPro" id="IPR027268">
    <property type="entry name" value="Peptidase_M4/M1_CTD_sf"/>
</dbReference>
<dbReference type="Gene3D" id="1.10.390.10">
    <property type="entry name" value="Neutral Protease Domain 2"/>
    <property type="match status" value="1"/>
</dbReference>
<evidence type="ECO:0000256" key="8">
    <source>
        <dbReference type="ARBA" id="ARBA00022670"/>
    </source>
</evidence>
<comment type="similarity">
    <text evidence="4">Belongs to the peptidase M1 family.</text>
</comment>
<keyword evidence="8" id="KW-0645">Protease</keyword>
<dbReference type="InterPro" id="IPR042097">
    <property type="entry name" value="Aminopeptidase_N-like_N_sf"/>
</dbReference>
<evidence type="ECO:0000256" key="9">
    <source>
        <dbReference type="ARBA" id="ARBA00022723"/>
    </source>
</evidence>
<dbReference type="EMBL" id="JAUHJS010000008">
    <property type="protein sequence ID" value="MDN4166724.1"/>
    <property type="molecule type" value="Genomic_DNA"/>
</dbReference>
<dbReference type="InterPro" id="IPR001930">
    <property type="entry name" value="Peptidase_M1"/>
</dbReference>
<evidence type="ECO:0000256" key="4">
    <source>
        <dbReference type="ARBA" id="ARBA00010136"/>
    </source>
</evidence>
<dbReference type="Pfam" id="PF01433">
    <property type="entry name" value="Peptidase_M1"/>
    <property type="match status" value="1"/>
</dbReference>
<dbReference type="Pfam" id="PF17900">
    <property type="entry name" value="Peptidase_M1_N"/>
    <property type="match status" value="1"/>
</dbReference>
<dbReference type="InterPro" id="IPR014782">
    <property type="entry name" value="Peptidase_M1_dom"/>
</dbReference>
<proteinExistence type="inferred from homology"/>
<evidence type="ECO:0000256" key="13">
    <source>
        <dbReference type="SAM" id="SignalP"/>
    </source>
</evidence>
<dbReference type="Pfam" id="PF09127">
    <property type="entry name" value="Leuk-A4-hydro_C"/>
    <property type="match status" value="1"/>
</dbReference>